<dbReference type="InterPro" id="IPR036709">
    <property type="entry name" value="Autotransporte_beta_dom_sf"/>
</dbReference>
<gene>
    <name evidence="2" type="ORF">H9L13_04720</name>
</gene>
<accession>A0A7G9SK13</accession>
<dbReference type="SMART" id="SM00869">
    <property type="entry name" value="Autotransporter"/>
    <property type="match status" value="1"/>
</dbReference>
<dbReference type="GO" id="GO:0016788">
    <property type="term" value="F:hydrolase activity, acting on ester bonds"/>
    <property type="evidence" value="ECO:0007669"/>
    <property type="project" value="UniProtKB-ARBA"/>
</dbReference>
<evidence type="ECO:0000259" key="1">
    <source>
        <dbReference type="PROSITE" id="PS51208"/>
    </source>
</evidence>
<sequence length="489" mass="50661">MSVGGNDARTYQRSAGSTVAGAPAAATASLASAAANLNLLVAAGAPTISFLGLDTANAPETNFAPDPAGARAIRSAFSDVFSDGMKDLLAGYADDGVIVHYLDLNLILERVSEDLGAYGLTGLACPAFPAPAGPAAPPGDLTCVLSSAAAAQYLFYGDQLHPTSAASAIIARYVAAQTYAPLTLQAPVSLGVDISRQFGRTLTSRVDLARGNAPAEGVRIFAVGDFISNDIDETLSNFSYENDGVGATLGAESNFGAAMGGVALNYSRSKSDFAIDASRNRVTSWQIGAYGGFASGGLFAQGHAAYGKDEHRIRRAGVIDNLSARPDGTHYSVGAKAGYLIGFDGLIAGLRAGPVIAFDHAQAKVEDYSEDGDAALSLSVSEQTLKSTTGQLGIEGRLSLIEGVRSFTTLTAEREFGKDGRTILFAQNSAPEIVNQWNVVREGGTYGRLSSGASFDLWQGATLNTAISSTFGRKDGREFGLQLGFNMGF</sequence>
<organism evidence="2 3">
    <name type="scientific">Sphingomonas lutea</name>
    <dbReference type="NCBI Taxonomy" id="1045317"/>
    <lineage>
        <taxon>Bacteria</taxon>
        <taxon>Pseudomonadati</taxon>
        <taxon>Pseudomonadota</taxon>
        <taxon>Alphaproteobacteria</taxon>
        <taxon>Sphingomonadales</taxon>
        <taxon>Sphingomonadaceae</taxon>
        <taxon>Sphingomonas</taxon>
    </lineage>
</organism>
<dbReference type="InterPro" id="IPR005546">
    <property type="entry name" value="Autotransporte_beta"/>
</dbReference>
<evidence type="ECO:0000313" key="3">
    <source>
        <dbReference type="Proteomes" id="UP000515971"/>
    </source>
</evidence>
<keyword evidence="3" id="KW-1185">Reference proteome</keyword>
<name>A0A7G9SK13_9SPHN</name>
<evidence type="ECO:0000313" key="2">
    <source>
        <dbReference type="EMBL" id="QNN68188.1"/>
    </source>
</evidence>
<dbReference type="KEGG" id="slut:H9L13_04720"/>
<dbReference type="Gene3D" id="3.40.50.1110">
    <property type="entry name" value="SGNH hydrolase"/>
    <property type="match status" value="1"/>
</dbReference>
<dbReference type="Pfam" id="PF03797">
    <property type="entry name" value="Autotransporter"/>
    <property type="match status" value="1"/>
</dbReference>
<dbReference type="InterPro" id="IPR036514">
    <property type="entry name" value="SGNH_hydro_sf"/>
</dbReference>
<feature type="domain" description="Autotransporter" evidence="1">
    <location>
        <begin position="211"/>
        <end position="489"/>
    </location>
</feature>
<protein>
    <submittedName>
        <fullName evidence="2">Autotransporter domain-containing protein</fullName>
    </submittedName>
</protein>
<dbReference type="Proteomes" id="UP000515971">
    <property type="component" value="Chromosome"/>
</dbReference>
<dbReference type="PROSITE" id="PS51208">
    <property type="entry name" value="AUTOTRANSPORTER"/>
    <property type="match status" value="1"/>
</dbReference>
<proteinExistence type="predicted"/>
<dbReference type="SUPFAM" id="SSF103515">
    <property type="entry name" value="Autotransporter"/>
    <property type="match status" value="1"/>
</dbReference>
<dbReference type="EMBL" id="CP060718">
    <property type="protein sequence ID" value="QNN68188.1"/>
    <property type="molecule type" value="Genomic_DNA"/>
</dbReference>
<dbReference type="RefSeq" id="WP_187539474.1">
    <property type="nucleotide sequence ID" value="NZ_CP060718.1"/>
</dbReference>
<reference evidence="2 3" key="1">
    <citation type="submission" date="2020-08" db="EMBL/GenBank/DDBJ databases">
        <title>Genome sequence of Sphingomonas lutea KCTC 23642T.</title>
        <authorList>
            <person name="Hyun D.-W."/>
            <person name="Bae J.-W."/>
        </authorList>
    </citation>
    <scope>NUCLEOTIDE SEQUENCE [LARGE SCALE GENOMIC DNA]</scope>
    <source>
        <strain evidence="2 3">KCTC 23642</strain>
    </source>
</reference>
<dbReference type="Gene3D" id="2.40.128.130">
    <property type="entry name" value="Autotransporter beta-domain"/>
    <property type="match status" value="1"/>
</dbReference>
<dbReference type="AlphaFoldDB" id="A0A7G9SK13"/>